<name>A0AC11DWX0_SHEEP</name>
<evidence type="ECO:0000313" key="1">
    <source>
        <dbReference type="Ensembl" id="ENSOARP00020048342.1"/>
    </source>
</evidence>
<protein>
    <submittedName>
        <fullName evidence="1">Prolactin regulatory element binding</fullName>
    </submittedName>
</protein>
<reference evidence="1" key="3">
    <citation type="submission" date="2025-09" db="UniProtKB">
        <authorList>
            <consortium name="Ensembl"/>
        </authorList>
    </citation>
    <scope>IDENTIFICATION</scope>
</reference>
<reference evidence="1" key="2">
    <citation type="submission" date="2025-08" db="UniProtKB">
        <authorList>
            <consortium name="Ensembl"/>
        </authorList>
    </citation>
    <scope>IDENTIFICATION</scope>
</reference>
<organism evidence="1">
    <name type="scientific">Ovis aries</name>
    <name type="common">Sheep</name>
    <dbReference type="NCBI Taxonomy" id="9940"/>
    <lineage>
        <taxon>Eukaryota</taxon>
        <taxon>Metazoa</taxon>
        <taxon>Chordata</taxon>
        <taxon>Craniata</taxon>
        <taxon>Vertebrata</taxon>
        <taxon>Euteleostomi</taxon>
        <taxon>Mammalia</taxon>
        <taxon>Eutheria</taxon>
        <taxon>Laurasiatheria</taxon>
        <taxon>Artiodactyla</taxon>
        <taxon>Ruminantia</taxon>
        <taxon>Pecora</taxon>
        <taxon>Bovidae</taxon>
        <taxon>Caprinae</taxon>
        <taxon>Ovis</taxon>
    </lineage>
</organism>
<proteinExistence type="predicted"/>
<dbReference type="Ensembl" id="ENSOART00020081204.1">
    <property type="protein sequence ID" value="ENSOARP00020048342.1"/>
    <property type="gene ID" value="ENSOARG00020001389.2"/>
</dbReference>
<accession>A0AC11DWX0</accession>
<reference evidence="1" key="1">
    <citation type="submission" date="2020-11" db="EMBL/GenBank/DDBJ databases">
        <authorList>
            <person name="Davenport K.M."/>
            <person name="Bickhart D.M."/>
            <person name="Smith T.P.L."/>
            <person name="Murdoch B.M."/>
            <person name="Rosen B.D."/>
        </authorList>
    </citation>
    <scope>NUCLEOTIDE SEQUENCE [LARGE SCALE GENOMIC DNA]</scope>
    <source>
        <strain evidence="1">OAR_USU_Benz2616</strain>
    </source>
</reference>
<sequence length="379" mass="41267">MGRRRTPELYRAPFPLYALRVDPSAGLLIAAGGGGAAKTGIKNGVHFLQLEQINGRLSASLLHSHDTETRATMNLALAGNILAAGQDAHCQLLRFQIHQQKGKNKAEKAGSKEQGPRQRKGAAPAEKKSGAETHQEGVEFSVENLHEVQTDFSRDPLQKVVCFNHDNTLLATGGTDGCVRVWKVPTLEKVLEFKAHEGEIEDLALGPDGKVRRFGQVPDQPAGLRLFTVQIPHKRLRQPPPCYLTAWDASTFLPLRTRPCGHEVISCLSVSESGTFLGLGTVTGSVAIYIAFSLQRLYYVKEAHGIVVTDVAFLPEKGRGPELLGSHETALFSVAVDSRCQLHLLPSRRSAPVWLLLLLCVGLIVMTILLLQSAFPGFL</sequence>
<gene>
    <name evidence="1" type="primary">PREB</name>
</gene>